<evidence type="ECO:0000313" key="3">
    <source>
        <dbReference type="Proteomes" id="UP000267821"/>
    </source>
</evidence>
<dbReference type="Proteomes" id="UP000267821">
    <property type="component" value="Unassembled WGS sequence"/>
</dbReference>
<feature type="compositionally biased region" description="Low complexity" evidence="1">
    <location>
        <begin position="39"/>
        <end position="48"/>
    </location>
</feature>
<dbReference type="InParanoid" id="A0A3N4L6F9"/>
<feature type="region of interest" description="Disordered" evidence="1">
    <location>
        <begin position="34"/>
        <end position="60"/>
    </location>
</feature>
<organism evidence="2 3">
    <name type="scientific">Terfezia boudieri ATCC MYA-4762</name>
    <dbReference type="NCBI Taxonomy" id="1051890"/>
    <lineage>
        <taxon>Eukaryota</taxon>
        <taxon>Fungi</taxon>
        <taxon>Dikarya</taxon>
        <taxon>Ascomycota</taxon>
        <taxon>Pezizomycotina</taxon>
        <taxon>Pezizomycetes</taxon>
        <taxon>Pezizales</taxon>
        <taxon>Pezizaceae</taxon>
        <taxon>Terfezia</taxon>
    </lineage>
</organism>
<accession>A0A3N4L6F9</accession>
<dbReference type="AlphaFoldDB" id="A0A3N4L6F9"/>
<reference evidence="2 3" key="1">
    <citation type="journal article" date="2018" name="Nat. Ecol. Evol.">
        <title>Pezizomycetes genomes reveal the molecular basis of ectomycorrhizal truffle lifestyle.</title>
        <authorList>
            <person name="Murat C."/>
            <person name="Payen T."/>
            <person name="Noel B."/>
            <person name="Kuo A."/>
            <person name="Morin E."/>
            <person name="Chen J."/>
            <person name="Kohler A."/>
            <person name="Krizsan K."/>
            <person name="Balestrini R."/>
            <person name="Da Silva C."/>
            <person name="Montanini B."/>
            <person name="Hainaut M."/>
            <person name="Levati E."/>
            <person name="Barry K.W."/>
            <person name="Belfiori B."/>
            <person name="Cichocki N."/>
            <person name="Clum A."/>
            <person name="Dockter R.B."/>
            <person name="Fauchery L."/>
            <person name="Guy J."/>
            <person name="Iotti M."/>
            <person name="Le Tacon F."/>
            <person name="Lindquist E.A."/>
            <person name="Lipzen A."/>
            <person name="Malagnac F."/>
            <person name="Mello A."/>
            <person name="Molinier V."/>
            <person name="Miyauchi S."/>
            <person name="Poulain J."/>
            <person name="Riccioni C."/>
            <person name="Rubini A."/>
            <person name="Sitrit Y."/>
            <person name="Splivallo R."/>
            <person name="Traeger S."/>
            <person name="Wang M."/>
            <person name="Zifcakova L."/>
            <person name="Wipf D."/>
            <person name="Zambonelli A."/>
            <person name="Paolocci F."/>
            <person name="Nowrousian M."/>
            <person name="Ottonello S."/>
            <person name="Baldrian P."/>
            <person name="Spatafora J.W."/>
            <person name="Henrissat B."/>
            <person name="Nagy L.G."/>
            <person name="Aury J.M."/>
            <person name="Wincker P."/>
            <person name="Grigoriev I.V."/>
            <person name="Bonfante P."/>
            <person name="Martin F.M."/>
        </authorList>
    </citation>
    <scope>NUCLEOTIDE SEQUENCE [LARGE SCALE GENOMIC DNA]</scope>
    <source>
        <strain evidence="2 3">ATCC MYA-4762</strain>
    </source>
</reference>
<sequence>MTCYEGNPLTQTNSANDVARLGFTYENIVMGEAAQITGSRPSSPSSSKTPPPPACSPYSE</sequence>
<evidence type="ECO:0000256" key="1">
    <source>
        <dbReference type="SAM" id="MobiDB-lite"/>
    </source>
</evidence>
<keyword evidence="3" id="KW-1185">Reference proteome</keyword>
<evidence type="ECO:0000313" key="2">
    <source>
        <dbReference type="EMBL" id="RPB18443.1"/>
    </source>
</evidence>
<dbReference type="EMBL" id="ML121629">
    <property type="protein sequence ID" value="RPB18443.1"/>
    <property type="molecule type" value="Genomic_DNA"/>
</dbReference>
<name>A0A3N4L6F9_9PEZI</name>
<gene>
    <name evidence="2" type="ORF">L211DRAFT_843615</name>
</gene>
<proteinExistence type="predicted"/>
<feature type="compositionally biased region" description="Pro residues" evidence="1">
    <location>
        <begin position="49"/>
        <end position="60"/>
    </location>
</feature>
<protein>
    <submittedName>
        <fullName evidence="2">Uncharacterized protein</fullName>
    </submittedName>
</protein>